<keyword evidence="3 6" id="KW-0812">Transmembrane</keyword>
<comment type="subcellular location">
    <subcellularLocation>
        <location evidence="1">Membrane</location>
        <topology evidence="1">Multi-pass membrane protein</topology>
    </subcellularLocation>
</comment>
<dbReference type="InParanoid" id="A0A0C3B7S1"/>
<dbReference type="SUPFAM" id="SSF53098">
    <property type="entry name" value="Ribonuclease H-like"/>
    <property type="match status" value="1"/>
</dbReference>
<evidence type="ECO:0000256" key="3">
    <source>
        <dbReference type="ARBA" id="ARBA00022692"/>
    </source>
</evidence>
<dbReference type="PANTHER" id="PTHR48041">
    <property type="entry name" value="ABC TRANSPORTER G FAMILY MEMBER 28"/>
    <property type="match status" value="1"/>
</dbReference>
<accession>A0A0C3B7S1</accession>
<dbReference type="Proteomes" id="UP000054166">
    <property type="component" value="Unassembled WGS sequence"/>
</dbReference>
<organism evidence="8 9">
    <name type="scientific">Piloderma croceum (strain F 1598)</name>
    <dbReference type="NCBI Taxonomy" id="765440"/>
    <lineage>
        <taxon>Eukaryota</taxon>
        <taxon>Fungi</taxon>
        <taxon>Dikarya</taxon>
        <taxon>Basidiomycota</taxon>
        <taxon>Agaricomycotina</taxon>
        <taxon>Agaricomycetes</taxon>
        <taxon>Agaricomycetidae</taxon>
        <taxon>Atheliales</taxon>
        <taxon>Atheliaceae</taxon>
        <taxon>Piloderma</taxon>
    </lineage>
</organism>
<name>A0A0C3B7S1_PILCF</name>
<evidence type="ECO:0000256" key="1">
    <source>
        <dbReference type="ARBA" id="ARBA00004141"/>
    </source>
</evidence>
<reference evidence="8 9" key="1">
    <citation type="submission" date="2014-04" db="EMBL/GenBank/DDBJ databases">
        <authorList>
            <consortium name="DOE Joint Genome Institute"/>
            <person name="Kuo A."/>
            <person name="Tarkka M."/>
            <person name="Buscot F."/>
            <person name="Kohler A."/>
            <person name="Nagy L.G."/>
            <person name="Floudas D."/>
            <person name="Copeland A."/>
            <person name="Barry K.W."/>
            <person name="Cichocki N."/>
            <person name="Veneault-Fourrey C."/>
            <person name="LaButti K."/>
            <person name="Lindquist E.A."/>
            <person name="Lipzen A."/>
            <person name="Lundell T."/>
            <person name="Morin E."/>
            <person name="Murat C."/>
            <person name="Sun H."/>
            <person name="Tunlid A."/>
            <person name="Henrissat B."/>
            <person name="Grigoriev I.V."/>
            <person name="Hibbett D.S."/>
            <person name="Martin F."/>
            <person name="Nordberg H.P."/>
            <person name="Cantor M.N."/>
            <person name="Hua S.X."/>
        </authorList>
    </citation>
    <scope>NUCLEOTIDE SEQUENCE [LARGE SCALE GENOMIC DNA]</scope>
    <source>
        <strain evidence="8 9">F 1598</strain>
    </source>
</reference>
<dbReference type="InterPro" id="IPR003439">
    <property type="entry name" value="ABC_transporter-like_ATP-bd"/>
</dbReference>
<dbReference type="SMART" id="SM00479">
    <property type="entry name" value="EXOIII"/>
    <property type="match status" value="1"/>
</dbReference>
<evidence type="ECO:0000256" key="4">
    <source>
        <dbReference type="ARBA" id="ARBA00022989"/>
    </source>
</evidence>
<evidence type="ECO:0000259" key="7">
    <source>
        <dbReference type="PROSITE" id="PS50893"/>
    </source>
</evidence>
<evidence type="ECO:0000256" key="2">
    <source>
        <dbReference type="ARBA" id="ARBA00022448"/>
    </source>
</evidence>
<dbReference type="OrthoDB" id="8191639at2759"/>
<evidence type="ECO:0000313" key="9">
    <source>
        <dbReference type="Proteomes" id="UP000054166"/>
    </source>
</evidence>
<dbReference type="Gene3D" id="3.40.50.300">
    <property type="entry name" value="P-loop containing nucleotide triphosphate hydrolases"/>
    <property type="match status" value="1"/>
</dbReference>
<dbReference type="InterPro" id="IPR050352">
    <property type="entry name" value="ABCG_transporters"/>
</dbReference>
<dbReference type="Pfam" id="PF00005">
    <property type="entry name" value="ABC_tran"/>
    <property type="match status" value="1"/>
</dbReference>
<keyword evidence="2" id="KW-0813">Transport</keyword>
<dbReference type="GO" id="GO:0005524">
    <property type="term" value="F:ATP binding"/>
    <property type="evidence" value="ECO:0007669"/>
    <property type="project" value="InterPro"/>
</dbReference>
<dbReference type="Pfam" id="PF01061">
    <property type="entry name" value="ABC2_membrane"/>
    <property type="match status" value="1"/>
</dbReference>
<keyword evidence="5 6" id="KW-0472">Membrane</keyword>
<dbReference type="InterPro" id="IPR027417">
    <property type="entry name" value="P-loop_NTPase"/>
</dbReference>
<evidence type="ECO:0000313" key="8">
    <source>
        <dbReference type="EMBL" id="KIM73357.1"/>
    </source>
</evidence>
<dbReference type="HOGENOM" id="CLU_415668_0_0_1"/>
<feature type="transmembrane region" description="Helical" evidence="6">
    <location>
        <begin position="245"/>
        <end position="267"/>
    </location>
</feature>
<reference evidence="9" key="2">
    <citation type="submission" date="2015-01" db="EMBL/GenBank/DDBJ databases">
        <title>Evolutionary Origins and Diversification of the Mycorrhizal Mutualists.</title>
        <authorList>
            <consortium name="DOE Joint Genome Institute"/>
            <consortium name="Mycorrhizal Genomics Consortium"/>
            <person name="Kohler A."/>
            <person name="Kuo A."/>
            <person name="Nagy L.G."/>
            <person name="Floudas D."/>
            <person name="Copeland A."/>
            <person name="Barry K.W."/>
            <person name="Cichocki N."/>
            <person name="Veneault-Fourrey C."/>
            <person name="LaButti K."/>
            <person name="Lindquist E.A."/>
            <person name="Lipzen A."/>
            <person name="Lundell T."/>
            <person name="Morin E."/>
            <person name="Murat C."/>
            <person name="Riley R."/>
            <person name="Ohm R."/>
            <person name="Sun H."/>
            <person name="Tunlid A."/>
            <person name="Henrissat B."/>
            <person name="Grigoriev I.V."/>
            <person name="Hibbett D.S."/>
            <person name="Martin F."/>
        </authorList>
    </citation>
    <scope>NUCLEOTIDE SEQUENCE [LARGE SCALE GENOMIC DNA]</scope>
    <source>
        <strain evidence="9">F 1598</strain>
    </source>
</reference>
<dbReference type="InterPro" id="IPR013520">
    <property type="entry name" value="Ribonucl_H"/>
</dbReference>
<dbReference type="GO" id="GO:0140359">
    <property type="term" value="F:ABC-type transporter activity"/>
    <property type="evidence" value="ECO:0007669"/>
    <property type="project" value="InterPro"/>
</dbReference>
<evidence type="ECO:0000256" key="5">
    <source>
        <dbReference type="ARBA" id="ARBA00023136"/>
    </source>
</evidence>
<gene>
    <name evidence="8" type="ORF">PILCRDRAFT_15324</name>
</gene>
<dbReference type="InterPro" id="IPR012337">
    <property type="entry name" value="RNaseH-like_sf"/>
</dbReference>
<proteinExistence type="predicted"/>
<dbReference type="PANTHER" id="PTHR48041:SF2">
    <property type="entry name" value="ATP-DEPENDENT PERMEASE-RELATED"/>
    <property type="match status" value="1"/>
</dbReference>
<keyword evidence="9" id="KW-1185">Reference proteome</keyword>
<dbReference type="GO" id="GO:0016020">
    <property type="term" value="C:membrane"/>
    <property type="evidence" value="ECO:0007669"/>
    <property type="project" value="UniProtKB-SubCell"/>
</dbReference>
<keyword evidence="4 6" id="KW-1133">Transmembrane helix</keyword>
<dbReference type="InterPro" id="IPR013525">
    <property type="entry name" value="ABC2_TM"/>
</dbReference>
<dbReference type="PROSITE" id="PS50893">
    <property type="entry name" value="ABC_TRANSPORTER_2"/>
    <property type="match status" value="1"/>
</dbReference>
<dbReference type="AlphaFoldDB" id="A0A0C3B7S1"/>
<dbReference type="GO" id="GO:0003676">
    <property type="term" value="F:nucleic acid binding"/>
    <property type="evidence" value="ECO:0007669"/>
    <property type="project" value="InterPro"/>
</dbReference>
<dbReference type="Gene3D" id="3.30.420.10">
    <property type="entry name" value="Ribonuclease H-like superfamily/Ribonuclease H"/>
    <property type="match status" value="1"/>
</dbReference>
<evidence type="ECO:0000256" key="6">
    <source>
        <dbReference type="SAM" id="Phobius"/>
    </source>
</evidence>
<feature type="domain" description="ABC transporter" evidence="7">
    <location>
        <begin position="16"/>
        <end position="217"/>
    </location>
</feature>
<dbReference type="GO" id="GO:0016887">
    <property type="term" value="F:ATP hydrolysis activity"/>
    <property type="evidence" value="ECO:0007669"/>
    <property type="project" value="InterPro"/>
</dbReference>
<feature type="transmembrane region" description="Helical" evidence="6">
    <location>
        <begin position="218"/>
        <end position="238"/>
    </location>
</feature>
<dbReference type="EMBL" id="KN833085">
    <property type="protein sequence ID" value="KIM73357.1"/>
    <property type="molecule type" value="Genomic_DNA"/>
</dbReference>
<dbReference type="InterPro" id="IPR036397">
    <property type="entry name" value="RNaseH_sf"/>
</dbReference>
<dbReference type="SUPFAM" id="SSF52540">
    <property type="entry name" value="P-loop containing nucleoside triphosphate hydrolases"/>
    <property type="match status" value="1"/>
</dbReference>
<protein>
    <recommendedName>
        <fullName evidence="7">ABC transporter domain-containing protein</fullName>
    </recommendedName>
</protein>
<sequence>MVVLWWAGRTRSVGEIRLPDNEASKLMTDYPRHPRFHLRVRKPDQALVIASGTGKYTFDVLAQKRKRRIVNSTTLCVAKAAAGDSLEVKKFRTMETMNELGILGVKDSRIGDSGMRISGEKRRVSIACELVMSPSILFLDEPTSGLDAYNLFNVVESLASLARDCHRTVVFMIHQPRSNIVALFDQLVLLAQGKLVLFDILPLWLVPPLMFGRIVYGLVRLVPTVAAFCKFILTLILFNLTTPSVVLLFSIAFSGISIASLVGTLAMRFKCLALYGSLINRETVVPVFQWLHTISFFHAAFEALAVNELRYLQLKQVKYGVELDVPAATILLIFGLRVEILLQMISALSPTLCFSPNDLLLKRTPGARPNEEARVAADGDTGICRTHLLHEVPQAQRYGSHCPFIPSTMLAAGAESKALLQRLITETLRPSEHKQPSQNVVAVDCQTIRVRDGEQYTLGLARVSIVDFNGVVLLDTFVSPTLPVVDYRTRVHGIQKHDLDNGNAAFSFCQTMKFISSIPSDVCGCIINLLPDVDQIPVLYKALAIKHPSQQLRDTAVLGARVQSGWTPSLKKLFASELQVTIQNDKRSSVEDARAAMAIYRMYQRDWNEPLCLSDAFNPVTRMISLFSNNIGSGNGLPFQRCNKLLGKADPGGSRLSIHL</sequence>
<dbReference type="STRING" id="765440.A0A0C3B7S1"/>